<dbReference type="InterPro" id="IPR024096">
    <property type="entry name" value="NO_sig/Golgi_transp_ligand-bd"/>
</dbReference>
<feature type="domain" description="Heme NO-binding" evidence="1">
    <location>
        <begin position="2"/>
        <end position="159"/>
    </location>
</feature>
<proteinExistence type="predicted"/>
<reference evidence="2 3" key="1">
    <citation type="journal article" date="2012" name="Stand. Genomic Sci.">
        <title>Complete genome sequence of Halopiger xanaduensis type strain (SH-6(T)).</title>
        <authorList>
            <person name="Anderson I."/>
            <person name="Tindall B.J."/>
            <person name="Rohde M."/>
            <person name="Lucas S."/>
            <person name="Han J."/>
            <person name="Lapidus A."/>
            <person name="Cheng J.F."/>
            <person name="Goodwin L."/>
            <person name="Pitluck S."/>
            <person name="Peters L."/>
            <person name="Pati A."/>
            <person name="Mikhailova N."/>
            <person name="Pagani I."/>
            <person name="Teshima H."/>
            <person name="Han C."/>
            <person name="Tapia R."/>
            <person name="Land M."/>
            <person name="Woyke T."/>
            <person name="Klenk H.P."/>
            <person name="Kyrpides N."/>
            <person name="Ivanova N."/>
        </authorList>
    </citation>
    <scope>NUCLEOTIDE SEQUENCE [LARGE SCALE GENOMIC DNA]</scope>
    <source>
        <strain evidence="3">DSM 18323 / JCM 14033 / SH-6</strain>
    </source>
</reference>
<dbReference type="Proteomes" id="UP000006794">
    <property type="component" value="Chromosome"/>
</dbReference>
<dbReference type="Gene3D" id="3.90.1520.10">
    <property type="entry name" value="H-NOX domain"/>
    <property type="match status" value="1"/>
</dbReference>
<dbReference type="KEGG" id="hxa:Halxa_1217"/>
<dbReference type="SUPFAM" id="SSF111126">
    <property type="entry name" value="Ligand-binding domain in the NO signalling and Golgi transport"/>
    <property type="match status" value="1"/>
</dbReference>
<protein>
    <submittedName>
        <fullName evidence="2">Heme NO binding domain protein</fullName>
    </submittedName>
</protein>
<gene>
    <name evidence="2" type="ordered locus">Halxa_1217</name>
</gene>
<dbReference type="RefSeq" id="WP_013878749.1">
    <property type="nucleotide sequence ID" value="NC_015666.1"/>
</dbReference>
<dbReference type="eggNOG" id="arCOG01688">
    <property type="taxonomic scope" value="Archaea"/>
</dbReference>
<organism evidence="2 3">
    <name type="scientific">Halopiger xanaduensis (strain DSM 18323 / JCM 14033 / SH-6)</name>
    <dbReference type="NCBI Taxonomy" id="797210"/>
    <lineage>
        <taxon>Archaea</taxon>
        <taxon>Methanobacteriati</taxon>
        <taxon>Methanobacteriota</taxon>
        <taxon>Stenosarchaea group</taxon>
        <taxon>Halobacteria</taxon>
        <taxon>Halobacteriales</taxon>
        <taxon>Natrialbaceae</taxon>
        <taxon>Halopiger</taxon>
    </lineage>
</organism>
<dbReference type="STRING" id="797210.Halxa_1217"/>
<dbReference type="GeneID" id="10796187"/>
<dbReference type="InterPro" id="IPR011644">
    <property type="entry name" value="Heme_NO-bd"/>
</dbReference>
<dbReference type="Pfam" id="PF07700">
    <property type="entry name" value="HNOB"/>
    <property type="match status" value="1"/>
</dbReference>
<dbReference type="AlphaFoldDB" id="F8DB74"/>
<evidence type="ECO:0000313" key="2">
    <source>
        <dbReference type="EMBL" id="AEH35850.1"/>
    </source>
</evidence>
<accession>F8DB74</accession>
<dbReference type="InterPro" id="IPR038158">
    <property type="entry name" value="H-NOX_domain_sf"/>
</dbReference>
<dbReference type="GO" id="GO:0020037">
    <property type="term" value="F:heme binding"/>
    <property type="evidence" value="ECO:0007669"/>
    <property type="project" value="InterPro"/>
</dbReference>
<name>F8DB74_HALXS</name>
<keyword evidence="3" id="KW-1185">Reference proteome</keyword>
<dbReference type="OrthoDB" id="261084at2157"/>
<dbReference type="HOGENOM" id="CLU_079260_1_0_2"/>
<sequence>MHGIVHKTLETYVVDRTDEETWERVVDRADLEPRLYLQVSHYDDREIDAVLETLTELAPQDRRTIERGFGRTLAPELLSTFNAHIRTDRDVLELLANLEQTVREIDTATEKASLPDISSRPDGNEVTVTYDTHRETTYCGLAHGVLEGLLTAFDADGTVTEQACGREDEGEDDVDACRFLVTVEDEE</sequence>
<evidence type="ECO:0000313" key="3">
    <source>
        <dbReference type="Proteomes" id="UP000006794"/>
    </source>
</evidence>
<evidence type="ECO:0000259" key="1">
    <source>
        <dbReference type="Pfam" id="PF07700"/>
    </source>
</evidence>
<dbReference type="EMBL" id="CP002839">
    <property type="protein sequence ID" value="AEH35850.1"/>
    <property type="molecule type" value="Genomic_DNA"/>
</dbReference>